<dbReference type="InParanoid" id="A0A3N4KCU4"/>
<keyword evidence="1" id="KW-0496">Mitochondrion</keyword>
<dbReference type="InterPro" id="IPR019166">
    <property type="entry name" value="MIC26/MIC27"/>
</dbReference>
<dbReference type="AlphaFoldDB" id="A0A3N4KCU4"/>
<sequence length="236" mass="25635">MSFRLLTTSRPAAFAGAALTTAFFTTSTVYADEAITRPVKKSLYDPPAPEPSVSTPESHTRTPTPTDRLAVHIGTARRFVTAHAALAQREIDSAFSKYLSVESTVTSTIASLAPPRSSEEKVVPGLLYVAVSTMAGSILVRRRMLPIRVVTPLVVAVGAGWYFMPETSRNVGDLVWEWEKKVPQVAETHLAVREGVEKSIRESARVLVESRKAVDGVVTDARRTVEGWVKKSGGDN</sequence>
<keyword evidence="1" id="KW-0999">Mitochondrion inner membrane</keyword>
<comment type="subunit">
    <text evidence="1">Component of the mitochondrial contact site and cristae organizing system (MICOS) complex.</text>
</comment>
<dbReference type="OrthoDB" id="2399148at2759"/>
<accession>A0A3N4KCU4</accession>
<protein>
    <recommendedName>
        <fullName evidence="1">MICOS complex subunit</fullName>
    </recommendedName>
</protein>
<keyword evidence="1" id="KW-0472">Membrane</keyword>
<dbReference type="GO" id="GO:0044284">
    <property type="term" value="C:mitochondrial crista junction"/>
    <property type="evidence" value="ECO:0007669"/>
    <property type="project" value="TreeGrafter"/>
</dbReference>
<organism evidence="3 4">
    <name type="scientific">Morchella conica CCBAS932</name>
    <dbReference type="NCBI Taxonomy" id="1392247"/>
    <lineage>
        <taxon>Eukaryota</taxon>
        <taxon>Fungi</taxon>
        <taxon>Dikarya</taxon>
        <taxon>Ascomycota</taxon>
        <taxon>Pezizomycotina</taxon>
        <taxon>Pezizomycetes</taxon>
        <taxon>Pezizales</taxon>
        <taxon>Morchellaceae</taxon>
        <taxon>Morchella</taxon>
    </lineage>
</organism>
<proteinExistence type="predicted"/>
<keyword evidence="4" id="KW-1185">Reference proteome</keyword>
<dbReference type="GO" id="GO:0061617">
    <property type="term" value="C:MICOS complex"/>
    <property type="evidence" value="ECO:0007669"/>
    <property type="project" value="UniProtKB-UniRule"/>
</dbReference>
<dbReference type="STRING" id="1392247.A0A3N4KCU4"/>
<feature type="compositionally biased region" description="Polar residues" evidence="2">
    <location>
        <begin position="52"/>
        <end position="65"/>
    </location>
</feature>
<dbReference type="Pfam" id="PF09769">
    <property type="entry name" value="ApoO"/>
    <property type="match status" value="1"/>
</dbReference>
<dbReference type="PANTHER" id="PTHR28268:SF1">
    <property type="entry name" value="MICOS SUBUNIT MIC26"/>
    <property type="match status" value="1"/>
</dbReference>
<dbReference type="InterPro" id="IPR033181">
    <property type="entry name" value="Mic26_fungi"/>
</dbReference>
<dbReference type="FunCoup" id="A0A3N4KCU4">
    <property type="interactions" value="25"/>
</dbReference>
<dbReference type="EMBL" id="ML119164">
    <property type="protein sequence ID" value="RPB08344.1"/>
    <property type="molecule type" value="Genomic_DNA"/>
</dbReference>
<evidence type="ECO:0000313" key="3">
    <source>
        <dbReference type="EMBL" id="RPB08344.1"/>
    </source>
</evidence>
<evidence type="ECO:0000256" key="2">
    <source>
        <dbReference type="SAM" id="MobiDB-lite"/>
    </source>
</evidence>
<evidence type="ECO:0000256" key="1">
    <source>
        <dbReference type="RuleBase" id="RU363021"/>
    </source>
</evidence>
<gene>
    <name evidence="3" type="ORF">P167DRAFT_560557</name>
</gene>
<feature type="region of interest" description="Disordered" evidence="2">
    <location>
        <begin position="41"/>
        <end position="66"/>
    </location>
</feature>
<dbReference type="PANTHER" id="PTHR28268">
    <property type="entry name" value="MICOS SUBUNIT MIC26"/>
    <property type="match status" value="1"/>
</dbReference>
<name>A0A3N4KCU4_9PEZI</name>
<evidence type="ECO:0000313" key="4">
    <source>
        <dbReference type="Proteomes" id="UP000277580"/>
    </source>
</evidence>
<comment type="function">
    <text evidence="1">Component of the MICOS complex, a large protein complex of the mitochondrial inner membrane that plays crucial roles in the maintenance of crista junctions, inner membrane architecture, and formation of contact sites to the outer membrane.</text>
</comment>
<dbReference type="Proteomes" id="UP000277580">
    <property type="component" value="Unassembled WGS sequence"/>
</dbReference>
<comment type="subcellular location">
    <subcellularLocation>
        <location evidence="1">Mitochondrion inner membrane</location>
    </subcellularLocation>
</comment>
<dbReference type="GO" id="GO:0042407">
    <property type="term" value="P:cristae formation"/>
    <property type="evidence" value="ECO:0007669"/>
    <property type="project" value="InterPro"/>
</dbReference>
<reference evidence="3 4" key="1">
    <citation type="journal article" date="2018" name="Nat. Ecol. Evol.">
        <title>Pezizomycetes genomes reveal the molecular basis of ectomycorrhizal truffle lifestyle.</title>
        <authorList>
            <person name="Murat C."/>
            <person name="Payen T."/>
            <person name="Noel B."/>
            <person name="Kuo A."/>
            <person name="Morin E."/>
            <person name="Chen J."/>
            <person name="Kohler A."/>
            <person name="Krizsan K."/>
            <person name="Balestrini R."/>
            <person name="Da Silva C."/>
            <person name="Montanini B."/>
            <person name="Hainaut M."/>
            <person name="Levati E."/>
            <person name="Barry K.W."/>
            <person name="Belfiori B."/>
            <person name="Cichocki N."/>
            <person name="Clum A."/>
            <person name="Dockter R.B."/>
            <person name="Fauchery L."/>
            <person name="Guy J."/>
            <person name="Iotti M."/>
            <person name="Le Tacon F."/>
            <person name="Lindquist E.A."/>
            <person name="Lipzen A."/>
            <person name="Malagnac F."/>
            <person name="Mello A."/>
            <person name="Molinier V."/>
            <person name="Miyauchi S."/>
            <person name="Poulain J."/>
            <person name="Riccioni C."/>
            <person name="Rubini A."/>
            <person name="Sitrit Y."/>
            <person name="Splivallo R."/>
            <person name="Traeger S."/>
            <person name="Wang M."/>
            <person name="Zifcakova L."/>
            <person name="Wipf D."/>
            <person name="Zambonelli A."/>
            <person name="Paolocci F."/>
            <person name="Nowrousian M."/>
            <person name="Ottonello S."/>
            <person name="Baldrian P."/>
            <person name="Spatafora J.W."/>
            <person name="Henrissat B."/>
            <person name="Nagy L.G."/>
            <person name="Aury J.M."/>
            <person name="Wincker P."/>
            <person name="Grigoriev I.V."/>
            <person name="Bonfante P."/>
            <person name="Martin F.M."/>
        </authorList>
    </citation>
    <scope>NUCLEOTIDE SEQUENCE [LARGE SCALE GENOMIC DNA]</scope>
    <source>
        <strain evidence="3 4">CCBAS932</strain>
    </source>
</reference>